<dbReference type="PANTHER" id="PTHR13504:SF35">
    <property type="entry name" value="PROTEIN ADENYLYLTRANSFERASE SOFIC"/>
    <property type="match status" value="1"/>
</dbReference>
<evidence type="ECO:0000259" key="4">
    <source>
        <dbReference type="PROSITE" id="PS51459"/>
    </source>
</evidence>
<feature type="domain" description="Fido" evidence="4">
    <location>
        <begin position="130"/>
        <end position="279"/>
    </location>
</feature>
<dbReference type="EMBL" id="CP010827">
    <property type="protein sequence ID" value="AJI77646.1"/>
    <property type="molecule type" value="Genomic_DNA"/>
</dbReference>
<proteinExistence type="predicted"/>
<dbReference type="Pfam" id="PF02661">
    <property type="entry name" value="Fic"/>
    <property type="match status" value="1"/>
</dbReference>
<evidence type="ECO:0000313" key="5">
    <source>
        <dbReference type="EMBL" id="AJI77646.1"/>
    </source>
</evidence>
<dbReference type="PIRSF" id="PIRSF038925">
    <property type="entry name" value="AMP-prot_trans"/>
    <property type="match status" value="1"/>
</dbReference>
<name>A0A0B6F0W0_9CORY</name>
<sequence>MFKISEKIDISAQHVYSFAMATYSPEIPYNELPPLPPADVVETVPVLKAIIDAKEKLAELRTACQLIPNPEIITSTIPLREARASSEIENIVTTNDELFRAAWQVDTEPSPATKEALRYNSALHAGLSSLSQRPLSEKTAKIVCSTLLDTQAEVRSLPGTFIGNPVTQQRLYTPPEGKEIIEGHLAAWEDYIYSTHNVDSLVKMALLHYQFEAIHPFYDGNGRTGRILNVLHLIQEKLLELPVLYLSGYIVGNKAEYYRYLNAVTAEGAWEDWLLFMIHGVYAAADDASSMITQLRAIQENTAHEIRAAGVISQPHEMAELILIKPYVRISDVVEMGVVKRQTASAWLAHLVDLGILEEIQQGRGKVFIHRAALEVLTRE</sequence>
<evidence type="ECO:0000256" key="3">
    <source>
        <dbReference type="PIRSR" id="PIRSR640198-2"/>
    </source>
</evidence>
<dbReference type="Gene3D" id="1.10.3290.10">
    <property type="entry name" value="Fido-like domain"/>
    <property type="match status" value="1"/>
</dbReference>
<dbReference type="KEGG" id="csx:CSING_00385"/>
<feature type="binding site" evidence="1">
    <location>
        <position position="89"/>
    </location>
    <ligand>
        <name>ATP</name>
        <dbReference type="ChEBI" id="CHEBI:30616"/>
    </ligand>
</feature>
<organism evidence="5 6">
    <name type="scientific">Corynebacterium singulare</name>
    <dbReference type="NCBI Taxonomy" id="161899"/>
    <lineage>
        <taxon>Bacteria</taxon>
        <taxon>Bacillati</taxon>
        <taxon>Actinomycetota</taxon>
        <taxon>Actinomycetes</taxon>
        <taxon>Mycobacteriales</taxon>
        <taxon>Corynebacteriaceae</taxon>
        <taxon>Corynebacterium</taxon>
    </lineage>
</organism>
<dbReference type="InterPro" id="IPR036597">
    <property type="entry name" value="Fido-like_dom_sf"/>
</dbReference>
<evidence type="ECO:0000256" key="1">
    <source>
        <dbReference type="PIRSR" id="PIRSR038925-1"/>
    </source>
</evidence>
<feature type="active site" evidence="2">
    <location>
        <position position="215"/>
    </location>
</feature>
<dbReference type="InterPro" id="IPR025758">
    <property type="entry name" value="Fic/DOC_N"/>
</dbReference>
<feature type="binding site" evidence="1">
    <location>
        <position position="257"/>
    </location>
    <ligand>
        <name>ATP</name>
        <dbReference type="ChEBI" id="CHEBI:30616"/>
    </ligand>
</feature>
<dbReference type="PROSITE" id="PS51459">
    <property type="entry name" value="FIDO"/>
    <property type="match status" value="1"/>
</dbReference>
<dbReference type="Pfam" id="PF21248">
    <property type="entry name" value="SoFic-like_C"/>
    <property type="match status" value="1"/>
</dbReference>
<dbReference type="PANTHER" id="PTHR13504">
    <property type="entry name" value="FIDO DOMAIN-CONTAINING PROTEIN DDB_G0283145"/>
    <property type="match status" value="1"/>
</dbReference>
<gene>
    <name evidence="5" type="ORF">CSING_00385</name>
</gene>
<feature type="binding site" evidence="1">
    <location>
        <position position="215"/>
    </location>
    <ligand>
        <name>ATP</name>
        <dbReference type="ChEBI" id="CHEBI:30616"/>
    </ligand>
</feature>
<dbReference type="InterPro" id="IPR026287">
    <property type="entry name" value="SoFic-like"/>
</dbReference>
<reference evidence="5 6" key="1">
    <citation type="journal article" date="2015" name="Genome Announc.">
        <title>Complete Genome Sequence and Annotation of Corynebacterium singulare DSM 44357, Isolated from a Human Semen Specimen.</title>
        <authorList>
            <person name="Merten M."/>
            <person name="Brinkrolf K."/>
            <person name="Albersmeier A."/>
            <person name="Kutter Y."/>
            <person name="Ruckert C."/>
            <person name="Tauch A."/>
        </authorList>
    </citation>
    <scope>NUCLEOTIDE SEQUENCE [LARGE SCALE GENOMIC DNA]</scope>
    <source>
        <strain evidence="5">IBS B52218</strain>
    </source>
</reference>
<dbReference type="OrthoDB" id="9813719at2"/>
<accession>A0A0B6F0W0</accession>
<dbReference type="InterPro" id="IPR040198">
    <property type="entry name" value="Fido_containing"/>
</dbReference>
<evidence type="ECO:0000313" key="6">
    <source>
        <dbReference type="Proteomes" id="UP000031890"/>
    </source>
</evidence>
<dbReference type="AlphaFoldDB" id="A0A0B6F0W0"/>
<feature type="binding site" evidence="1">
    <location>
        <begin position="220"/>
        <end position="226"/>
    </location>
    <ligand>
        <name>ATP</name>
        <dbReference type="ChEBI" id="CHEBI:30616"/>
    </ligand>
</feature>
<dbReference type="HOGENOM" id="CLU_047250_1_1_11"/>
<dbReference type="Proteomes" id="UP000031890">
    <property type="component" value="Chromosome"/>
</dbReference>
<keyword evidence="1" id="KW-0547">Nucleotide-binding</keyword>
<dbReference type="Pfam" id="PF13784">
    <property type="entry name" value="Fic_N"/>
    <property type="match status" value="1"/>
</dbReference>
<dbReference type="InterPro" id="IPR003812">
    <property type="entry name" value="Fido"/>
</dbReference>
<dbReference type="InterPro" id="IPR048770">
    <property type="entry name" value="SoFic-like_C"/>
</dbReference>
<dbReference type="GO" id="GO:0005524">
    <property type="term" value="F:ATP binding"/>
    <property type="evidence" value="ECO:0007669"/>
    <property type="project" value="UniProtKB-KW"/>
</dbReference>
<protein>
    <recommendedName>
        <fullName evidence="4">Fido domain-containing protein</fullName>
    </recommendedName>
</protein>
<keyword evidence="1" id="KW-0067">ATP-binding</keyword>
<dbReference type="SUPFAM" id="SSF140931">
    <property type="entry name" value="Fic-like"/>
    <property type="match status" value="1"/>
</dbReference>
<evidence type="ECO:0000256" key="2">
    <source>
        <dbReference type="PIRSR" id="PIRSR640198-1"/>
    </source>
</evidence>
<feature type="binding site" evidence="3">
    <location>
        <begin position="257"/>
        <end position="258"/>
    </location>
    <ligand>
        <name>ATP</name>
        <dbReference type="ChEBI" id="CHEBI:30616"/>
    </ligand>
</feature>
<dbReference type="STRING" id="161899.CSING_00385"/>
<feature type="binding site" evidence="3">
    <location>
        <begin position="219"/>
        <end position="226"/>
    </location>
    <ligand>
        <name>ATP</name>
        <dbReference type="ChEBI" id="CHEBI:30616"/>
    </ligand>
</feature>